<proteinExistence type="predicted"/>
<gene>
    <name evidence="2" type="ORF">OCV43_08970</name>
</gene>
<evidence type="ECO:0000313" key="3">
    <source>
        <dbReference type="Proteomes" id="UP001209666"/>
    </source>
</evidence>
<keyword evidence="3" id="KW-1185">Reference proteome</keyword>
<dbReference type="RefSeq" id="WP_262623896.1">
    <property type="nucleotide sequence ID" value="NZ_JAOQKI010000012.1"/>
</dbReference>
<name>A0ABT2SES8_9FIRM</name>
<reference evidence="2 3" key="1">
    <citation type="journal article" date="2021" name="ISME Commun">
        <title>Automated analysis of genomic sequences facilitates high-throughput and comprehensive description of bacteria.</title>
        <authorList>
            <person name="Hitch T.C.A."/>
        </authorList>
    </citation>
    <scope>NUCLEOTIDE SEQUENCE [LARGE SCALE GENOMIC DNA]</scope>
    <source>
        <strain evidence="2 3">Sanger_19</strain>
    </source>
</reference>
<dbReference type="InterPro" id="IPR055259">
    <property type="entry name" value="YkvP/CgeB_Glyco_trans-like"/>
</dbReference>
<organism evidence="2 3">
    <name type="scientific">Roseburia amylophila</name>
    <dbReference type="NCBI Taxonomy" id="2981794"/>
    <lineage>
        <taxon>Bacteria</taxon>
        <taxon>Bacillati</taxon>
        <taxon>Bacillota</taxon>
        <taxon>Clostridia</taxon>
        <taxon>Lachnospirales</taxon>
        <taxon>Lachnospiraceae</taxon>
        <taxon>Roseburia</taxon>
    </lineage>
</organism>
<dbReference type="Pfam" id="PF13524">
    <property type="entry name" value="Glyco_trans_1_2"/>
    <property type="match status" value="1"/>
</dbReference>
<dbReference type="Proteomes" id="UP001209666">
    <property type="component" value="Unassembled WGS sequence"/>
</dbReference>
<sequence>MEHRIREAKGTILIYKGEPICYNILNTFAEQLGEALQRLGEEVEYFDVKQSGEAALAAYAGKTYQAVIGFQSYLFDIYLPKAGIYLHDLIKGPKINFQFDHPIWMKNHYIRMPEHCYSATHDRNYAAFIEKYYPRIAGSSIIFPGGCEKAAGENGKQEAERNLRGAQDKKEYQISFIGTYTDYRSYLPLIRNSQGIIKKIAAHFLFRMKQHPEETAEKALEESLRKDGIVLSDEEFLEVLDGVKPMIYCIMSYYREKAVKVILEAGITLEVFGDSWKKSPFGDSPYLRIHEAVDMRESLEVMEKSLISFNVMAWHKDGFTERIANSMLQHSVVLTDESTYLKEQFTDGKDILMYRLNELYKIPELLTDYLEGAGRDNLQMIAENAYRKAKENYTWEQSAKKLLAFIDEIDAKERKCSEK</sequence>
<dbReference type="SUPFAM" id="SSF53756">
    <property type="entry name" value="UDP-Glycosyltransferase/glycogen phosphorylase"/>
    <property type="match status" value="1"/>
</dbReference>
<protein>
    <submittedName>
        <fullName evidence="2">Glycosyltransferase</fullName>
    </submittedName>
</protein>
<comment type="caution">
    <text evidence="2">The sequence shown here is derived from an EMBL/GenBank/DDBJ whole genome shotgun (WGS) entry which is preliminary data.</text>
</comment>
<evidence type="ECO:0000313" key="2">
    <source>
        <dbReference type="EMBL" id="MCU6717406.1"/>
    </source>
</evidence>
<evidence type="ECO:0000259" key="1">
    <source>
        <dbReference type="Pfam" id="PF13524"/>
    </source>
</evidence>
<accession>A0ABT2SES8</accession>
<feature type="domain" description="Spore protein YkvP/CgeB glycosyl transferase-like" evidence="1">
    <location>
        <begin position="260"/>
        <end position="404"/>
    </location>
</feature>
<dbReference type="EMBL" id="JAOQKI010000012">
    <property type="protein sequence ID" value="MCU6717406.1"/>
    <property type="molecule type" value="Genomic_DNA"/>
</dbReference>